<dbReference type="InterPro" id="IPR008479">
    <property type="entry name" value="DUF760"/>
</dbReference>
<sequence>MPSVSCLAFMTLAYVPQRVPVHSGTAVRRAAILRAQQSYIPDDDDTFNKNDDSDWSASKAYSKDGREVDWDKEAAALVARSSTEENRFYKAIKAIAPPELVSEFAKSAPKDVQIALRATVAQLLGNMPAQVMDSKVTTSGKNLGSLMFSMQMTGYMFRNAEYRRSLSASLQGVGSAESEEGTRDESPALPPVRGTISVKIGEGMEVKVDAASYMAELRAEVETLRSEMIEAKKKEAKDNPVGGLITYIQSLSEKDAQSLQGEVSQDVLEAMSQLVSSLLIDMNIPYDENVAVTASTAKLREMLITQLVAGYRLRELEARDALKDKYWS</sequence>
<organism evidence="2 3">
    <name type="scientific">Chrysochromulina tobinii</name>
    <dbReference type="NCBI Taxonomy" id="1460289"/>
    <lineage>
        <taxon>Eukaryota</taxon>
        <taxon>Haptista</taxon>
        <taxon>Haptophyta</taxon>
        <taxon>Prymnesiophyceae</taxon>
        <taxon>Prymnesiales</taxon>
        <taxon>Chrysochromulinaceae</taxon>
        <taxon>Chrysochromulina</taxon>
    </lineage>
</organism>
<evidence type="ECO:0000256" key="1">
    <source>
        <dbReference type="SAM" id="MobiDB-lite"/>
    </source>
</evidence>
<dbReference type="Pfam" id="PF05542">
    <property type="entry name" value="DUF760"/>
    <property type="match status" value="2"/>
</dbReference>
<dbReference type="PANTHER" id="PTHR33598">
    <property type="entry name" value="OS02G0833400 PROTEIN"/>
    <property type="match status" value="1"/>
</dbReference>
<evidence type="ECO:0000313" key="2">
    <source>
        <dbReference type="EMBL" id="KOO27701.1"/>
    </source>
</evidence>
<keyword evidence="3" id="KW-1185">Reference proteome</keyword>
<dbReference type="Proteomes" id="UP000037460">
    <property type="component" value="Unassembled WGS sequence"/>
</dbReference>
<dbReference type="OrthoDB" id="4115at2759"/>
<evidence type="ECO:0000313" key="3">
    <source>
        <dbReference type="Proteomes" id="UP000037460"/>
    </source>
</evidence>
<feature type="region of interest" description="Disordered" evidence="1">
    <location>
        <begin position="173"/>
        <end position="192"/>
    </location>
</feature>
<gene>
    <name evidence="2" type="ORF">Ctob_013758</name>
</gene>
<comment type="caution">
    <text evidence="2">The sequence shown here is derived from an EMBL/GenBank/DDBJ whole genome shotgun (WGS) entry which is preliminary data.</text>
</comment>
<reference evidence="3" key="1">
    <citation type="journal article" date="2015" name="PLoS Genet.">
        <title>Genome Sequence and Transcriptome Analyses of Chrysochromulina tobin: Metabolic Tools for Enhanced Algal Fitness in the Prominent Order Prymnesiales (Haptophyceae).</title>
        <authorList>
            <person name="Hovde B.T."/>
            <person name="Deodato C.R."/>
            <person name="Hunsperger H.M."/>
            <person name="Ryken S.A."/>
            <person name="Yost W."/>
            <person name="Jha R.K."/>
            <person name="Patterson J."/>
            <person name="Monnat R.J. Jr."/>
            <person name="Barlow S.B."/>
            <person name="Starkenburg S.R."/>
            <person name="Cattolico R.A."/>
        </authorList>
    </citation>
    <scope>NUCLEOTIDE SEQUENCE</scope>
    <source>
        <strain evidence="3">CCMP291</strain>
    </source>
</reference>
<dbReference type="EMBL" id="JWZX01002680">
    <property type="protein sequence ID" value="KOO27701.1"/>
    <property type="molecule type" value="Genomic_DNA"/>
</dbReference>
<name>A0A0M0JM97_9EUKA</name>
<proteinExistence type="predicted"/>
<protein>
    <submittedName>
        <fullName evidence="2">Uncharacterized protein</fullName>
    </submittedName>
</protein>
<dbReference type="AlphaFoldDB" id="A0A0M0JM97"/>
<dbReference type="PANTHER" id="PTHR33598:SF4">
    <property type="entry name" value="OS02G0833400 PROTEIN"/>
    <property type="match status" value="1"/>
</dbReference>
<accession>A0A0M0JM97</accession>